<organism evidence="1">
    <name type="scientific">Tanacetum cinerariifolium</name>
    <name type="common">Dalmatian daisy</name>
    <name type="synonym">Chrysanthemum cinerariifolium</name>
    <dbReference type="NCBI Taxonomy" id="118510"/>
    <lineage>
        <taxon>Eukaryota</taxon>
        <taxon>Viridiplantae</taxon>
        <taxon>Streptophyta</taxon>
        <taxon>Embryophyta</taxon>
        <taxon>Tracheophyta</taxon>
        <taxon>Spermatophyta</taxon>
        <taxon>Magnoliopsida</taxon>
        <taxon>eudicotyledons</taxon>
        <taxon>Gunneridae</taxon>
        <taxon>Pentapetalae</taxon>
        <taxon>asterids</taxon>
        <taxon>campanulids</taxon>
        <taxon>Asterales</taxon>
        <taxon>Asteraceae</taxon>
        <taxon>Asteroideae</taxon>
        <taxon>Anthemideae</taxon>
        <taxon>Anthemidinae</taxon>
        <taxon>Tanacetum</taxon>
    </lineage>
</organism>
<gene>
    <name evidence="1" type="ORF">Tci_635358</name>
</gene>
<evidence type="ECO:0000313" key="1">
    <source>
        <dbReference type="EMBL" id="GFA63386.1"/>
    </source>
</evidence>
<dbReference type="EMBL" id="BKCJ010459018">
    <property type="protein sequence ID" value="GFA63386.1"/>
    <property type="molecule type" value="Genomic_DNA"/>
</dbReference>
<feature type="non-terminal residue" evidence="1">
    <location>
        <position position="276"/>
    </location>
</feature>
<proteinExistence type="predicted"/>
<name>A0A699JWZ3_TANCI</name>
<dbReference type="AlphaFoldDB" id="A0A699JWZ3"/>
<comment type="caution">
    <text evidence="1">The sequence shown here is derived from an EMBL/GenBank/DDBJ whole genome shotgun (WGS) entry which is preliminary data.</text>
</comment>
<accession>A0A699JWZ3</accession>
<sequence>MENLRLRPEMKEVMAASPFPVRMRSSTYTSKPEMKEVMAASPFPVRMRSSTYTNLDLVVIGCVVEEDACCKFKGVEVGSIGGSGCWAELAGGDTWAGDDAWGGDVSWTRGVSRDEVASWDGEECWVVDGLENSLPGAELKVGGSLHNMQTEGPFVDEVVFGGHCGGLKDESKIGGVSCRKVVSSKLRMLISLDDPIKGKTFSLKRACRVKKIRKVAGSRHRYPLYCGLYSMKTHEMLLGASLPLYQVNLSRPCTKKEDTVSLTVGADPTIGLRRKN</sequence>
<protein>
    <submittedName>
        <fullName evidence="1">Uncharacterized protein</fullName>
    </submittedName>
</protein>
<reference evidence="1" key="1">
    <citation type="journal article" date="2019" name="Sci. Rep.">
        <title>Draft genome of Tanacetum cinerariifolium, the natural source of mosquito coil.</title>
        <authorList>
            <person name="Yamashiro T."/>
            <person name="Shiraishi A."/>
            <person name="Satake H."/>
            <person name="Nakayama K."/>
        </authorList>
    </citation>
    <scope>NUCLEOTIDE SEQUENCE</scope>
</reference>